<gene>
    <name evidence="2" type="ORF">IAD16_05450</name>
</gene>
<feature type="transmembrane region" description="Helical" evidence="1">
    <location>
        <begin position="5"/>
        <end position="25"/>
    </location>
</feature>
<dbReference type="AlphaFoldDB" id="A0A9D1I6C8"/>
<organism evidence="2 3">
    <name type="scientific">Candidatus Fimisoma avicola</name>
    <dbReference type="NCBI Taxonomy" id="2840826"/>
    <lineage>
        <taxon>Bacteria</taxon>
        <taxon>Bacillati</taxon>
        <taxon>Bacillota</taxon>
        <taxon>Clostridia</taxon>
        <taxon>Eubacteriales</taxon>
        <taxon>Candidatus Fimisoma</taxon>
    </lineage>
</organism>
<keyword evidence="1" id="KW-1133">Transmembrane helix</keyword>
<dbReference type="Proteomes" id="UP000824091">
    <property type="component" value="Unassembled WGS sequence"/>
</dbReference>
<sequence>MSERIFEGIVFVLGGCAYGLLEILFRGYTHWTMVITGGACILTMYHIQGVLMDLPLIAAATAGALIVTAYEFTVGLIVNVKLGWDIWDYSSIPFNILGQICPIYTMVWFLLCLIFIGTIKLLT</sequence>
<keyword evidence="1" id="KW-0472">Membrane</keyword>
<dbReference type="InterPro" id="IPR010540">
    <property type="entry name" value="CmpB_TMEM229"/>
</dbReference>
<reference evidence="2" key="2">
    <citation type="journal article" date="2021" name="PeerJ">
        <title>Extensive microbial diversity within the chicken gut microbiome revealed by metagenomics and culture.</title>
        <authorList>
            <person name="Gilroy R."/>
            <person name="Ravi A."/>
            <person name="Getino M."/>
            <person name="Pursley I."/>
            <person name="Horton D.L."/>
            <person name="Alikhan N.F."/>
            <person name="Baker D."/>
            <person name="Gharbi K."/>
            <person name="Hall N."/>
            <person name="Watson M."/>
            <person name="Adriaenssens E.M."/>
            <person name="Foster-Nyarko E."/>
            <person name="Jarju S."/>
            <person name="Secka A."/>
            <person name="Antonio M."/>
            <person name="Oren A."/>
            <person name="Chaudhuri R.R."/>
            <person name="La Ragione R."/>
            <person name="Hildebrand F."/>
            <person name="Pallen M.J."/>
        </authorList>
    </citation>
    <scope>NUCLEOTIDE SEQUENCE</scope>
    <source>
        <strain evidence="2">11300</strain>
    </source>
</reference>
<comment type="caution">
    <text evidence="2">The sequence shown here is derived from an EMBL/GenBank/DDBJ whole genome shotgun (WGS) entry which is preliminary data.</text>
</comment>
<feature type="transmembrane region" description="Helical" evidence="1">
    <location>
        <begin position="97"/>
        <end position="122"/>
    </location>
</feature>
<feature type="transmembrane region" description="Helical" evidence="1">
    <location>
        <begin position="54"/>
        <end position="77"/>
    </location>
</feature>
<evidence type="ECO:0000313" key="3">
    <source>
        <dbReference type="Proteomes" id="UP000824091"/>
    </source>
</evidence>
<reference evidence="2" key="1">
    <citation type="submission" date="2020-10" db="EMBL/GenBank/DDBJ databases">
        <authorList>
            <person name="Gilroy R."/>
        </authorList>
    </citation>
    <scope>NUCLEOTIDE SEQUENCE</scope>
    <source>
        <strain evidence="2">11300</strain>
    </source>
</reference>
<evidence type="ECO:0000313" key="2">
    <source>
        <dbReference type="EMBL" id="HIU27805.1"/>
    </source>
</evidence>
<protein>
    <submittedName>
        <fullName evidence="2">Uncharacterized protein</fullName>
    </submittedName>
</protein>
<name>A0A9D1I6C8_9FIRM</name>
<accession>A0A9D1I6C8</accession>
<proteinExistence type="predicted"/>
<feature type="transmembrane region" description="Helical" evidence="1">
    <location>
        <begin position="31"/>
        <end position="47"/>
    </location>
</feature>
<dbReference type="Pfam" id="PF06541">
    <property type="entry name" value="ABC_trans_CmpB"/>
    <property type="match status" value="1"/>
</dbReference>
<evidence type="ECO:0000256" key="1">
    <source>
        <dbReference type="SAM" id="Phobius"/>
    </source>
</evidence>
<dbReference type="EMBL" id="DVMO01000081">
    <property type="protein sequence ID" value="HIU27805.1"/>
    <property type="molecule type" value="Genomic_DNA"/>
</dbReference>
<keyword evidence="1" id="KW-0812">Transmembrane</keyword>